<name>A0A2V1CZP9_9PLEO</name>
<gene>
    <name evidence="1" type="ORF">DM02DRAFT_664202</name>
</gene>
<protein>
    <submittedName>
        <fullName evidence="1">Uncharacterized protein</fullName>
    </submittedName>
</protein>
<dbReference type="EMBL" id="KZ805915">
    <property type="protein sequence ID" value="PVH91248.1"/>
    <property type="molecule type" value="Genomic_DNA"/>
</dbReference>
<dbReference type="AlphaFoldDB" id="A0A2V1CZP9"/>
<keyword evidence="2" id="KW-1185">Reference proteome</keyword>
<proteinExistence type="predicted"/>
<sequence>MAQRLHLYDVFIDILPSPLDLQDDDVATAAAATAWGSFNFQMLMSMSYRREPLAKSLPNLPIPGEPSGNGSTSRPLPSYQEGYAFVCRLWAITFEMNYQYFYTGAVTLPAAELLFHKLLAWADDLIWFHTIVMDVFRPFSQLKPQPRLTTFADTNATPAKIVEASIKQLKRADLYFSGHLRIRKFQYPLSKRHAIPSESHPAQLYK</sequence>
<dbReference type="Proteomes" id="UP000244855">
    <property type="component" value="Unassembled WGS sequence"/>
</dbReference>
<accession>A0A2V1CZP9</accession>
<evidence type="ECO:0000313" key="1">
    <source>
        <dbReference type="EMBL" id="PVH91248.1"/>
    </source>
</evidence>
<reference evidence="1 2" key="1">
    <citation type="journal article" date="2018" name="Sci. Rep.">
        <title>Comparative genomics provides insights into the lifestyle and reveals functional heterogeneity of dark septate endophytic fungi.</title>
        <authorList>
            <person name="Knapp D.G."/>
            <person name="Nemeth J.B."/>
            <person name="Barry K."/>
            <person name="Hainaut M."/>
            <person name="Henrissat B."/>
            <person name="Johnson J."/>
            <person name="Kuo A."/>
            <person name="Lim J.H.P."/>
            <person name="Lipzen A."/>
            <person name="Nolan M."/>
            <person name="Ohm R.A."/>
            <person name="Tamas L."/>
            <person name="Grigoriev I.V."/>
            <person name="Spatafora J.W."/>
            <person name="Nagy L.G."/>
            <person name="Kovacs G.M."/>
        </authorList>
    </citation>
    <scope>NUCLEOTIDE SEQUENCE [LARGE SCALE GENOMIC DNA]</scope>
    <source>
        <strain evidence="1 2">DSE2036</strain>
    </source>
</reference>
<evidence type="ECO:0000313" key="2">
    <source>
        <dbReference type="Proteomes" id="UP000244855"/>
    </source>
</evidence>
<dbReference type="OrthoDB" id="10261408at2759"/>
<organism evidence="1 2">
    <name type="scientific">Periconia macrospinosa</name>
    <dbReference type="NCBI Taxonomy" id="97972"/>
    <lineage>
        <taxon>Eukaryota</taxon>
        <taxon>Fungi</taxon>
        <taxon>Dikarya</taxon>
        <taxon>Ascomycota</taxon>
        <taxon>Pezizomycotina</taxon>
        <taxon>Dothideomycetes</taxon>
        <taxon>Pleosporomycetidae</taxon>
        <taxon>Pleosporales</taxon>
        <taxon>Massarineae</taxon>
        <taxon>Periconiaceae</taxon>
        <taxon>Periconia</taxon>
    </lineage>
</organism>